<dbReference type="Proteomes" id="UP000235965">
    <property type="component" value="Unassembled WGS sequence"/>
</dbReference>
<proteinExistence type="predicted"/>
<dbReference type="InParanoid" id="A0A2J7R1B7"/>
<sequence length="354" mass="40197">MRTKNFVLFLICVVATSIFLILVGNQRPSIQTLVTETHKQLNNLKNFKENLENAEEKRFLADDKYLTLLGFTEHPRLYPAAIWKNTSLPIIVTYLCIGSEYHCIHIKCSLFICIYLYHLYRSFISFFFQLQGHCNSSRCSVINFELSFFPSHVEEERLHAFRPLIIQDALNKAGAVLFLESDQRLVTGHLEPLIQQALGGAGVVSWATHYATSSLTHPKMFDYFQTKVDSFFFLPMVESTVLLFYNLPGVHNGLMLPWVQCALTPDCILPIGAQSGGCRFNKKPQYRYSGCHRYDGSALNIVLGLKFGFDEGKYTYRGHTEKFFRKVGPDIIAAEMAGLEGNATESTVMTRDGI</sequence>
<dbReference type="PANTHER" id="PTHR31389:SF4">
    <property type="entry name" value="LD39211P"/>
    <property type="match status" value="1"/>
</dbReference>
<dbReference type="FunCoup" id="A0A2J7R1B7">
    <property type="interactions" value="138"/>
</dbReference>
<reference evidence="3 4" key="1">
    <citation type="submission" date="2017-12" db="EMBL/GenBank/DDBJ databases">
        <title>Hemimetabolous genomes reveal molecular basis of termite eusociality.</title>
        <authorList>
            <person name="Harrison M.C."/>
            <person name="Jongepier E."/>
            <person name="Robertson H.M."/>
            <person name="Arning N."/>
            <person name="Bitard-Feildel T."/>
            <person name="Chao H."/>
            <person name="Childers C.P."/>
            <person name="Dinh H."/>
            <person name="Doddapaneni H."/>
            <person name="Dugan S."/>
            <person name="Gowin J."/>
            <person name="Greiner C."/>
            <person name="Han Y."/>
            <person name="Hu H."/>
            <person name="Hughes D.S.T."/>
            <person name="Huylmans A.-K."/>
            <person name="Kemena C."/>
            <person name="Kremer L.P.M."/>
            <person name="Lee S.L."/>
            <person name="Lopez-Ezquerra A."/>
            <person name="Mallet L."/>
            <person name="Monroy-Kuhn J.M."/>
            <person name="Moser A."/>
            <person name="Murali S.C."/>
            <person name="Muzny D.M."/>
            <person name="Otani S."/>
            <person name="Piulachs M.-D."/>
            <person name="Poelchau M."/>
            <person name="Qu J."/>
            <person name="Schaub F."/>
            <person name="Wada-Katsumata A."/>
            <person name="Worley K.C."/>
            <person name="Xie Q."/>
            <person name="Ylla G."/>
            <person name="Poulsen M."/>
            <person name="Gibbs R.A."/>
            <person name="Schal C."/>
            <person name="Richards S."/>
            <person name="Belles X."/>
            <person name="Korb J."/>
            <person name="Bornberg-Bauer E."/>
        </authorList>
    </citation>
    <scope>NUCLEOTIDE SEQUENCE [LARGE SCALE GENOMIC DNA]</scope>
    <source>
        <tissue evidence="3">Whole body</tissue>
    </source>
</reference>
<dbReference type="PANTHER" id="PTHR31389">
    <property type="entry name" value="LD39211P"/>
    <property type="match status" value="1"/>
</dbReference>
<evidence type="ECO:0000256" key="2">
    <source>
        <dbReference type="SAM" id="Phobius"/>
    </source>
</evidence>
<evidence type="ECO:0000313" key="4">
    <source>
        <dbReference type="Proteomes" id="UP000235965"/>
    </source>
</evidence>
<organism evidence="3 4">
    <name type="scientific">Cryptotermes secundus</name>
    <dbReference type="NCBI Taxonomy" id="105785"/>
    <lineage>
        <taxon>Eukaryota</taxon>
        <taxon>Metazoa</taxon>
        <taxon>Ecdysozoa</taxon>
        <taxon>Arthropoda</taxon>
        <taxon>Hexapoda</taxon>
        <taxon>Insecta</taxon>
        <taxon>Pterygota</taxon>
        <taxon>Neoptera</taxon>
        <taxon>Polyneoptera</taxon>
        <taxon>Dictyoptera</taxon>
        <taxon>Blattodea</taxon>
        <taxon>Blattoidea</taxon>
        <taxon>Termitoidae</taxon>
        <taxon>Kalotermitidae</taxon>
        <taxon>Cryptotermitinae</taxon>
        <taxon>Cryptotermes</taxon>
    </lineage>
</organism>
<keyword evidence="2" id="KW-0812">Transmembrane</keyword>
<dbReference type="AlphaFoldDB" id="A0A2J7R1B7"/>
<dbReference type="OrthoDB" id="6414280at2759"/>
<keyword evidence="4" id="KW-1185">Reference proteome</keyword>
<keyword evidence="2" id="KW-0472">Membrane</keyword>
<keyword evidence="2" id="KW-1133">Transmembrane helix</keyword>
<gene>
    <name evidence="3" type="ORF">B7P43_G05873</name>
</gene>
<comment type="caution">
    <text evidence="3">The sequence shown here is derived from an EMBL/GenBank/DDBJ whole genome shotgun (WGS) entry which is preliminary data.</text>
</comment>
<evidence type="ECO:0000313" key="3">
    <source>
        <dbReference type="EMBL" id="PNF34628.1"/>
    </source>
</evidence>
<protein>
    <submittedName>
        <fullName evidence="3">Uncharacterized protein</fullName>
    </submittedName>
</protein>
<name>A0A2J7R1B7_9NEOP</name>
<evidence type="ECO:0000256" key="1">
    <source>
        <dbReference type="SAM" id="Coils"/>
    </source>
</evidence>
<dbReference type="EMBL" id="NEVH01008208">
    <property type="protein sequence ID" value="PNF34628.1"/>
    <property type="molecule type" value="Genomic_DNA"/>
</dbReference>
<feature type="coiled-coil region" evidence="1">
    <location>
        <begin position="34"/>
        <end position="64"/>
    </location>
</feature>
<keyword evidence="1" id="KW-0175">Coiled coil</keyword>
<dbReference type="STRING" id="105785.A0A2J7R1B7"/>
<accession>A0A2J7R1B7</accession>
<feature type="transmembrane region" description="Helical" evidence="2">
    <location>
        <begin position="6"/>
        <end position="23"/>
    </location>
</feature>